<gene>
    <name evidence="5" type="ORF">KF707C_1500</name>
</gene>
<evidence type="ECO:0000259" key="4">
    <source>
        <dbReference type="PROSITE" id="PS51123"/>
    </source>
</evidence>
<evidence type="ECO:0000313" key="5">
    <source>
        <dbReference type="EMBL" id="BAU71838.1"/>
    </source>
</evidence>
<dbReference type="KEGG" id="pfuw:KF707C_1500"/>
<comment type="subcellular location">
    <subcellularLocation>
        <location evidence="1">Cell outer membrane</location>
    </subcellularLocation>
</comment>
<dbReference type="EMBL" id="AP014862">
    <property type="protein sequence ID" value="BAU71838.1"/>
    <property type="molecule type" value="Genomic_DNA"/>
</dbReference>
<dbReference type="InterPro" id="IPR006664">
    <property type="entry name" value="OMP_bac"/>
</dbReference>
<dbReference type="SUPFAM" id="SSF103088">
    <property type="entry name" value="OmpA-like"/>
    <property type="match status" value="1"/>
</dbReference>
<feature type="domain" description="OmpA-like" evidence="4">
    <location>
        <begin position="239"/>
        <end position="357"/>
    </location>
</feature>
<sequence length="380" mass="41230">MQPEVFEAGARIGLGEWQKCRGAFSLSAARLRTSVVLDSAAEWLNQHLLVRFTIRREPAALAHGIMLVPALPRSLPGNLWQQWLHGKTVLSELDVPAAPARLPLPDPLLPLLPVTVRSSALARAGSVALWLSTAAILLAMAGSTWQNSRLVRQVSDDLQRYLAIPYVPSRNLPEFALREAAAAVLRADADRLDGYYRHGEPLWLGMGLYQGERLRRELLAVITRHRLPQDAPAQVADQPQPEPLRLDSLSLFNVGSATLKPESTKLLINALVGIKAQPGWLIVIAGHTDATGNAEQNLQLSRARAGAVRDWMQRMGDIPDSCFAVQGFGAGQPIASNDTEIGRAANRRVDIRLVPEVGACALPTTAPDGKHQSHSAAVNL</sequence>
<accession>A0AAD1BWJ7</accession>
<dbReference type="PRINTS" id="PR01021">
    <property type="entry name" value="OMPADOMAIN"/>
</dbReference>
<keyword evidence="6" id="KW-1185">Reference proteome</keyword>
<dbReference type="Proteomes" id="UP000218554">
    <property type="component" value="Chromosome"/>
</dbReference>
<dbReference type="Gene3D" id="3.30.1330.60">
    <property type="entry name" value="OmpA-like domain"/>
    <property type="match status" value="1"/>
</dbReference>
<evidence type="ECO:0000256" key="3">
    <source>
        <dbReference type="PROSITE-ProRule" id="PRU00473"/>
    </source>
</evidence>
<evidence type="ECO:0000313" key="6">
    <source>
        <dbReference type="Proteomes" id="UP000218554"/>
    </source>
</evidence>
<organism evidence="5 6">
    <name type="scientific">Metapseudomonas furukawaii</name>
    <name type="common">Pseudomonas furukawaii</name>
    <dbReference type="NCBI Taxonomy" id="1149133"/>
    <lineage>
        <taxon>Bacteria</taxon>
        <taxon>Pseudomonadati</taxon>
        <taxon>Pseudomonadota</taxon>
        <taxon>Gammaproteobacteria</taxon>
        <taxon>Pseudomonadales</taxon>
        <taxon>Pseudomonadaceae</taxon>
        <taxon>Metapseudomonas</taxon>
    </lineage>
</organism>
<name>A0AAD1BWJ7_METFU</name>
<dbReference type="InterPro" id="IPR036737">
    <property type="entry name" value="OmpA-like_sf"/>
</dbReference>
<dbReference type="CDD" id="cd07185">
    <property type="entry name" value="OmpA_C-like"/>
    <property type="match status" value="1"/>
</dbReference>
<dbReference type="Pfam" id="PF00691">
    <property type="entry name" value="OmpA"/>
    <property type="match status" value="1"/>
</dbReference>
<reference evidence="6" key="1">
    <citation type="submission" date="2015-05" db="EMBL/GenBank/DDBJ databases">
        <title>Draft genome sequencing of a biphenyl-degrading bacterium, Pseudomonas balearica KF707 (=NBRC110670).</title>
        <authorList>
            <person name="Kimura N."/>
            <person name="Hirose J."/>
            <person name="Watanabe T."/>
            <person name="Suenaga H."/>
            <person name="Fujihara H."/>
            <person name="Noguchi M."/>
            <person name="Hashimoto M."/>
            <person name="Shimodaira J."/>
            <person name="Tsuchikane K."/>
            <person name="Hosoyama A."/>
            <person name="Yamazoe A."/>
            <person name="Fujita N."/>
            <person name="Furukawa K."/>
        </authorList>
    </citation>
    <scope>NUCLEOTIDE SEQUENCE [LARGE SCALE GENOMIC DNA]</scope>
    <source>
        <strain evidence="6">DSM 10086 / NBRC 110670 / KF707</strain>
    </source>
</reference>
<keyword evidence="2 3" id="KW-0472">Membrane</keyword>
<dbReference type="GO" id="GO:0009279">
    <property type="term" value="C:cell outer membrane"/>
    <property type="evidence" value="ECO:0007669"/>
    <property type="project" value="UniProtKB-SubCell"/>
</dbReference>
<proteinExistence type="predicted"/>
<protein>
    <submittedName>
        <fullName evidence="5">Outer membrane protein</fullName>
    </submittedName>
</protein>
<dbReference type="InterPro" id="IPR006665">
    <property type="entry name" value="OmpA-like"/>
</dbReference>
<evidence type="ECO:0000256" key="1">
    <source>
        <dbReference type="ARBA" id="ARBA00004442"/>
    </source>
</evidence>
<dbReference type="PROSITE" id="PS51123">
    <property type="entry name" value="OMPA_2"/>
    <property type="match status" value="1"/>
</dbReference>
<reference evidence="5 6" key="2">
    <citation type="journal article" date="2017" name="Int. J. Syst. Evol. Microbiol.">
        <title>Pseudomonas furukawaii sp. nov., a polychlorinated biphenyl-degrading bacterium isolated from biphenyl-contaminated soil in Japan.</title>
        <authorList>
            <person name="Kimura N."/>
            <person name="Watanabe T."/>
            <person name="Suenaga H."/>
            <person name="Fujihara H."/>
            <person name="Futagami T."/>
            <person name="Goto M."/>
            <person name="Hanada S."/>
            <person name="Hirose J."/>
        </authorList>
    </citation>
    <scope>NUCLEOTIDE SEQUENCE [LARGE SCALE GENOMIC DNA]</scope>
    <source>
        <strain evidence="6">DSM 10086 / NBRC 110670 / KF707</strain>
    </source>
</reference>
<dbReference type="AlphaFoldDB" id="A0AAD1BWJ7"/>
<evidence type="ECO:0000256" key="2">
    <source>
        <dbReference type="ARBA" id="ARBA00023136"/>
    </source>
</evidence>
<dbReference type="InterPro" id="IPR050330">
    <property type="entry name" value="Bact_OuterMem_StrucFunc"/>
</dbReference>
<dbReference type="PANTHER" id="PTHR30329:SF20">
    <property type="entry name" value="EXPORTED PROTEIN"/>
    <property type="match status" value="1"/>
</dbReference>
<dbReference type="PANTHER" id="PTHR30329">
    <property type="entry name" value="STATOR ELEMENT OF FLAGELLAR MOTOR COMPLEX"/>
    <property type="match status" value="1"/>
</dbReference>